<dbReference type="OMA" id="RFWEFLD"/>
<evidence type="ECO:0000313" key="9">
    <source>
        <dbReference type="Proteomes" id="UP000015101"/>
    </source>
</evidence>
<dbReference type="Pfam" id="PF00520">
    <property type="entry name" value="Ion_trans"/>
    <property type="match status" value="1"/>
</dbReference>
<evidence type="ECO:0000256" key="5">
    <source>
        <dbReference type="SAM" id="Phobius"/>
    </source>
</evidence>
<dbReference type="PANTHER" id="PTHR45638">
    <property type="entry name" value="CYCLIC NUCLEOTIDE-GATED CATION CHANNEL SUBUNIT A"/>
    <property type="match status" value="1"/>
</dbReference>
<name>T1G8T6_HELRO</name>
<evidence type="ECO:0000313" key="8">
    <source>
        <dbReference type="EnsemblMetazoa" id="HelroP93104"/>
    </source>
</evidence>
<evidence type="ECO:0000256" key="3">
    <source>
        <dbReference type="ARBA" id="ARBA00022989"/>
    </source>
</evidence>
<sequence>MVVWFPLDYSADFIYLLDIAFHFRTGFLDDGVLQTDPQKMRLHYFNSTTFYVDMLCLLPLDFLYLSLGFKSLLRSFRLVKVYRFWEFLDRTERHTNYPNVVRTVALLHYLFVI</sequence>
<dbReference type="AlphaFoldDB" id="T1G8T6"/>
<dbReference type="EnsemblMetazoa" id="HelroT93104">
    <property type="protein sequence ID" value="HelroP93104"/>
    <property type="gene ID" value="HelroG93104"/>
</dbReference>
<dbReference type="SUPFAM" id="SSF81324">
    <property type="entry name" value="Voltage-gated potassium channels"/>
    <property type="match status" value="1"/>
</dbReference>
<dbReference type="InterPro" id="IPR005821">
    <property type="entry name" value="Ion_trans_dom"/>
</dbReference>
<dbReference type="KEGG" id="hro:HELRODRAFT_93104"/>
<dbReference type="OrthoDB" id="421226at2759"/>
<keyword evidence="4 5" id="KW-0472">Membrane</keyword>
<reference evidence="7 9" key="2">
    <citation type="journal article" date="2013" name="Nature">
        <title>Insights into bilaterian evolution from three spiralian genomes.</title>
        <authorList>
            <person name="Simakov O."/>
            <person name="Marletaz F."/>
            <person name="Cho S.J."/>
            <person name="Edsinger-Gonzales E."/>
            <person name="Havlak P."/>
            <person name="Hellsten U."/>
            <person name="Kuo D.H."/>
            <person name="Larsson T."/>
            <person name="Lv J."/>
            <person name="Arendt D."/>
            <person name="Savage R."/>
            <person name="Osoegawa K."/>
            <person name="de Jong P."/>
            <person name="Grimwood J."/>
            <person name="Chapman J.A."/>
            <person name="Shapiro H."/>
            <person name="Aerts A."/>
            <person name="Otillar R.P."/>
            <person name="Terry A.Y."/>
            <person name="Boore J.L."/>
            <person name="Grigoriev I.V."/>
            <person name="Lindberg D.R."/>
            <person name="Seaver E.C."/>
            <person name="Weisblat D.A."/>
            <person name="Putnam N.H."/>
            <person name="Rokhsar D.S."/>
        </authorList>
    </citation>
    <scope>NUCLEOTIDE SEQUENCE</scope>
</reference>
<comment type="subcellular location">
    <subcellularLocation>
        <location evidence="1">Membrane</location>
        <topology evidence="1">Multi-pass membrane protein</topology>
    </subcellularLocation>
</comment>
<dbReference type="GO" id="GO:0005221">
    <property type="term" value="F:intracellularly cyclic nucleotide-activated monoatomic cation channel activity"/>
    <property type="evidence" value="ECO:0007669"/>
    <property type="project" value="InterPro"/>
</dbReference>
<evidence type="ECO:0000256" key="1">
    <source>
        <dbReference type="ARBA" id="ARBA00004141"/>
    </source>
</evidence>
<accession>T1G8T6</accession>
<dbReference type="PANTHER" id="PTHR45638:SF4">
    <property type="entry name" value="CYCLIC NUCLEOTIDE-BINDING DOMAIN-CONTAINING PROTEIN"/>
    <property type="match status" value="1"/>
</dbReference>
<dbReference type="GO" id="GO:0016020">
    <property type="term" value="C:membrane"/>
    <property type="evidence" value="ECO:0007669"/>
    <property type="project" value="UniProtKB-SubCell"/>
</dbReference>
<dbReference type="eggNOG" id="KOG0500">
    <property type="taxonomic scope" value="Eukaryota"/>
</dbReference>
<dbReference type="Gene3D" id="1.10.287.70">
    <property type="match status" value="1"/>
</dbReference>
<dbReference type="HOGENOM" id="CLU_2139655_0_0_1"/>
<evidence type="ECO:0000256" key="2">
    <source>
        <dbReference type="ARBA" id="ARBA00022692"/>
    </source>
</evidence>
<keyword evidence="3 5" id="KW-1133">Transmembrane helix</keyword>
<reference evidence="9" key="1">
    <citation type="submission" date="2012-12" db="EMBL/GenBank/DDBJ databases">
        <authorList>
            <person name="Hellsten U."/>
            <person name="Grimwood J."/>
            <person name="Chapman J.A."/>
            <person name="Shapiro H."/>
            <person name="Aerts A."/>
            <person name="Otillar R.P."/>
            <person name="Terry A.Y."/>
            <person name="Boore J.L."/>
            <person name="Simakov O."/>
            <person name="Marletaz F."/>
            <person name="Cho S.-J."/>
            <person name="Edsinger-Gonzales E."/>
            <person name="Havlak P."/>
            <person name="Kuo D.-H."/>
            <person name="Larsson T."/>
            <person name="Lv J."/>
            <person name="Arendt D."/>
            <person name="Savage R."/>
            <person name="Osoegawa K."/>
            <person name="de Jong P."/>
            <person name="Lindberg D.R."/>
            <person name="Seaver E.C."/>
            <person name="Weisblat D.A."/>
            <person name="Putnam N.H."/>
            <person name="Grigoriev I.V."/>
            <person name="Rokhsar D.S."/>
        </authorList>
    </citation>
    <scope>NUCLEOTIDE SEQUENCE</scope>
</reference>
<proteinExistence type="predicted"/>
<dbReference type="EMBL" id="KB097358">
    <property type="protein sequence ID" value="ESN97457.1"/>
    <property type="molecule type" value="Genomic_DNA"/>
</dbReference>
<organism evidence="8 9">
    <name type="scientific">Helobdella robusta</name>
    <name type="common">Californian leech</name>
    <dbReference type="NCBI Taxonomy" id="6412"/>
    <lineage>
        <taxon>Eukaryota</taxon>
        <taxon>Metazoa</taxon>
        <taxon>Spiralia</taxon>
        <taxon>Lophotrochozoa</taxon>
        <taxon>Annelida</taxon>
        <taxon>Clitellata</taxon>
        <taxon>Hirudinea</taxon>
        <taxon>Rhynchobdellida</taxon>
        <taxon>Glossiphoniidae</taxon>
        <taxon>Helobdella</taxon>
    </lineage>
</organism>
<gene>
    <name evidence="8" type="primary">20217483</name>
    <name evidence="7" type="ORF">HELRODRAFT_93104</name>
</gene>
<keyword evidence="9" id="KW-1185">Reference proteome</keyword>
<evidence type="ECO:0000259" key="6">
    <source>
        <dbReference type="Pfam" id="PF00520"/>
    </source>
</evidence>
<dbReference type="GeneID" id="20217483"/>
<dbReference type="STRING" id="6412.T1G8T6"/>
<keyword evidence="2 5" id="KW-0812">Transmembrane</keyword>
<dbReference type="RefSeq" id="XP_009024444.1">
    <property type="nucleotide sequence ID" value="XM_009026196.1"/>
</dbReference>
<feature type="domain" description="Ion transport" evidence="6">
    <location>
        <begin position="3"/>
        <end position="112"/>
    </location>
</feature>
<feature type="transmembrane region" description="Helical" evidence="5">
    <location>
        <begin position="50"/>
        <end position="73"/>
    </location>
</feature>
<protein>
    <recommendedName>
        <fullName evidence="6">Ion transport domain-containing protein</fullName>
    </recommendedName>
</protein>
<reference evidence="8" key="3">
    <citation type="submission" date="2015-06" db="UniProtKB">
        <authorList>
            <consortium name="EnsemblMetazoa"/>
        </authorList>
    </citation>
    <scope>IDENTIFICATION</scope>
</reference>
<dbReference type="CTD" id="20217483"/>
<evidence type="ECO:0000313" key="7">
    <source>
        <dbReference type="EMBL" id="ESN97457.1"/>
    </source>
</evidence>
<evidence type="ECO:0000256" key="4">
    <source>
        <dbReference type="ARBA" id="ARBA00023136"/>
    </source>
</evidence>
<dbReference type="InParanoid" id="T1G8T6"/>
<dbReference type="InterPro" id="IPR050866">
    <property type="entry name" value="CNG_cation_channel"/>
</dbReference>
<dbReference type="Proteomes" id="UP000015101">
    <property type="component" value="Unassembled WGS sequence"/>
</dbReference>
<dbReference type="EMBL" id="AMQM01012193">
    <property type="status" value="NOT_ANNOTATED_CDS"/>
    <property type="molecule type" value="Genomic_DNA"/>
</dbReference>